<dbReference type="Pfam" id="PF13561">
    <property type="entry name" value="adh_short_C2"/>
    <property type="match status" value="1"/>
</dbReference>
<dbReference type="InterPro" id="IPR036291">
    <property type="entry name" value="NAD(P)-bd_dom_sf"/>
</dbReference>
<sequence length="248" mass="25350">MSTSSPLLLVTGARGGLGQALLHRARRLGWTVAACGRDPQALQGLPADLLIGADVTQAEGAASAVAACRQQLGRAPDRLAHCVGSTLVAPLHRTTAPQAETLLRVNLLSALHMLGAWVEGLREPPAPGAAVLVSSVVARVGVANHEAIAAAKGGIEALARSAAATYAPQGLRINVVAPGMTETPMTAGMLKLPAMREAAARQYPLGGVQQADEVAAVMAWLLGEEAGRITGQVIPVDGGFTAVRPLVR</sequence>
<dbReference type="GO" id="GO:0016491">
    <property type="term" value="F:oxidoreductase activity"/>
    <property type="evidence" value="ECO:0007669"/>
    <property type="project" value="UniProtKB-KW"/>
</dbReference>
<reference evidence="3 4" key="1">
    <citation type="submission" date="2020-02" db="EMBL/GenBank/DDBJ databases">
        <title>Ideonella bacterium strain TBM-1.</title>
        <authorList>
            <person name="Chen W.-M."/>
        </authorList>
    </citation>
    <scope>NUCLEOTIDE SEQUENCE [LARGE SCALE GENOMIC DNA]</scope>
    <source>
        <strain evidence="3 4">TBM-1</strain>
    </source>
</reference>
<organism evidence="3 4">
    <name type="scientific">Ideonella livida</name>
    <dbReference type="NCBI Taxonomy" id="2707176"/>
    <lineage>
        <taxon>Bacteria</taxon>
        <taxon>Pseudomonadati</taxon>
        <taxon>Pseudomonadota</taxon>
        <taxon>Betaproteobacteria</taxon>
        <taxon>Burkholderiales</taxon>
        <taxon>Sphaerotilaceae</taxon>
        <taxon>Ideonella</taxon>
    </lineage>
</organism>
<dbReference type="AlphaFoldDB" id="A0A7C9PFD5"/>
<dbReference type="InterPro" id="IPR051122">
    <property type="entry name" value="SDR_DHRS6-like"/>
</dbReference>
<protein>
    <submittedName>
        <fullName evidence="3">SDR family oxidoreductase</fullName>
    </submittedName>
</protein>
<evidence type="ECO:0000313" key="3">
    <source>
        <dbReference type="EMBL" id="NDY90455.1"/>
    </source>
</evidence>
<gene>
    <name evidence="3" type="ORF">G3A44_04495</name>
</gene>
<comment type="similarity">
    <text evidence="1">Belongs to the short-chain dehydrogenases/reductases (SDR) family.</text>
</comment>
<dbReference type="SUPFAM" id="SSF51735">
    <property type="entry name" value="NAD(P)-binding Rossmann-fold domains"/>
    <property type="match status" value="1"/>
</dbReference>
<dbReference type="EMBL" id="JAAGOH010000003">
    <property type="protein sequence ID" value="NDY90455.1"/>
    <property type="molecule type" value="Genomic_DNA"/>
</dbReference>
<proteinExistence type="inferred from homology"/>
<name>A0A7C9PFD5_9BURK</name>
<accession>A0A7C9PFD5</accession>
<comment type="caution">
    <text evidence="3">The sequence shown here is derived from an EMBL/GenBank/DDBJ whole genome shotgun (WGS) entry which is preliminary data.</text>
</comment>
<keyword evidence="4" id="KW-1185">Reference proteome</keyword>
<evidence type="ECO:0000313" key="4">
    <source>
        <dbReference type="Proteomes" id="UP000484255"/>
    </source>
</evidence>
<dbReference type="RefSeq" id="WP_163456303.1">
    <property type="nucleotide sequence ID" value="NZ_JAAGOH010000003.1"/>
</dbReference>
<evidence type="ECO:0000256" key="2">
    <source>
        <dbReference type="ARBA" id="ARBA00023002"/>
    </source>
</evidence>
<dbReference type="Gene3D" id="3.40.50.720">
    <property type="entry name" value="NAD(P)-binding Rossmann-like Domain"/>
    <property type="match status" value="1"/>
</dbReference>
<dbReference type="PANTHER" id="PTHR43477">
    <property type="entry name" value="DIHYDROANTICAPSIN 7-DEHYDROGENASE"/>
    <property type="match status" value="1"/>
</dbReference>
<keyword evidence="2" id="KW-0560">Oxidoreductase</keyword>
<dbReference type="CDD" id="cd05233">
    <property type="entry name" value="SDR_c"/>
    <property type="match status" value="1"/>
</dbReference>
<dbReference type="PRINTS" id="PR00081">
    <property type="entry name" value="GDHRDH"/>
</dbReference>
<dbReference type="PANTHER" id="PTHR43477:SF1">
    <property type="entry name" value="DIHYDROANTICAPSIN 7-DEHYDROGENASE"/>
    <property type="match status" value="1"/>
</dbReference>
<evidence type="ECO:0000256" key="1">
    <source>
        <dbReference type="ARBA" id="ARBA00006484"/>
    </source>
</evidence>
<dbReference type="InterPro" id="IPR002347">
    <property type="entry name" value="SDR_fam"/>
</dbReference>
<dbReference type="Proteomes" id="UP000484255">
    <property type="component" value="Unassembled WGS sequence"/>
</dbReference>